<evidence type="ECO:0000313" key="1">
    <source>
        <dbReference type="EMBL" id="CRZ12597.1"/>
    </source>
</evidence>
<protein>
    <submittedName>
        <fullName evidence="1">Uncharacterized protein</fullName>
    </submittedName>
</protein>
<sequence length="137" mass="15543">MLWSWPEFESELMSMLNNPHRAEATVISLTPFRQSRQTVVLYGAESLKIVMDPDFVNMLKYISRSGLAEVKKDELARCASEADLDKRIGQCVLIDTRLRDHRAMSPPNALVLVARHNVPDIGLAIDTPTDRDHCPQR</sequence>
<feature type="non-terminal residue" evidence="1">
    <location>
        <position position="137"/>
    </location>
</feature>
<dbReference type="EMBL" id="HACM01012155">
    <property type="protein sequence ID" value="CRZ12597.1"/>
    <property type="molecule type" value="Transcribed_RNA"/>
</dbReference>
<accession>A0A0H5RGB3</accession>
<organism evidence="1">
    <name type="scientific">Spongospora subterranea</name>
    <dbReference type="NCBI Taxonomy" id="70186"/>
    <lineage>
        <taxon>Eukaryota</taxon>
        <taxon>Sar</taxon>
        <taxon>Rhizaria</taxon>
        <taxon>Endomyxa</taxon>
        <taxon>Phytomyxea</taxon>
        <taxon>Plasmodiophorida</taxon>
        <taxon>Plasmodiophoridae</taxon>
        <taxon>Spongospora</taxon>
    </lineage>
</organism>
<name>A0A0H5RGB3_9EUKA</name>
<reference evidence="1" key="1">
    <citation type="submission" date="2015-04" db="EMBL/GenBank/DDBJ databases">
        <title>The genome sequence of the plant pathogenic Rhizarian Plasmodiophora brassicae reveals insights in its biotrophic life cycle and the origin of chitin synthesis.</title>
        <authorList>
            <person name="Schwelm A."/>
            <person name="Fogelqvist J."/>
            <person name="Knaust A."/>
            <person name="Julke S."/>
            <person name="Lilja T."/>
            <person name="Dhandapani V."/>
            <person name="Bonilla-Rosso G."/>
            <person name="Karlsson M."/>
            <person name="Shevchenko A."/>
            <person name="Choi S.R."/>
            <person name="Kim H.G."/>
            <person name="Park J.Y."/>
            <person name="Lim Y.P."/>
            <person name="Ludwig-Muller J."/>
            <person name="Dixelius C."/>
        </authorList>
    </citation>
    <scope>NUCLEOTIDE SEQUENCE</scope>
    <source>
        <tissue evidence="1">Potato root galls</tissue>
    </source>
</reference>
<proteinExistence type="predicted"/>
<dbReference type="AlphaFoldDB" id="A0A0H5RGB3"/>